<evidence type="ECO:0000313" key="3">
    <source>
        <dbReference type="Proteomes" id="UP001203687"/>
    </source>
</evidence>
<dbReference type="EMBL" id="JALPQF010000008">
    <property type="protein sequence ID" value="MCK8480798.1"/>
    <property type="molecule type" value="Genomic_DNA"/>
</dbReference>
<evidence type="ECO:0000313" key="2">
    <source>
        <dbReference type="EMBL" id="MCK8480798.1"/>
    </source>
</evidence>
<accession>A0ABT0H8V7</accession>
<evidence type="ECO:0000256" key="1">
    <source>
        <dbReference type="SAM" id="MobiDB-lite"/>
    </source>
</evidence>
<feature type="compositionally biased region" description="Basic residues" evidence="1">
    <location>
        <begin position="106"/>
        <end position="122"/>
    </location>
</feature>
<gene>
    <name evidence="2" type="ORF">MUY34_09205</name>
</gene>
<dbReference type="InterPro" id="IPR012899">
    <property type="entry name" value="LTXXQ"/>
</dbReference>
<keyword evidence="3" id="KW-1185">Reference proteome</keyword>
<name>A0ABT0H8V7_9FLAO</name>
<feature type="region of interest" description="Disordered" evidence="1">
    <location>
        <begin position="45"/>
        <end position="65"/>
    </location>
</feature>
<protein>
    <submittedName>
        <fullName evidence="2">Spy/CpxP family protein refolding chaperone</fullName>
    </submittedName>
</protein>
<organism evidence="2 3">
    <name type="scientific">Psychroserpens algicola</name>
    <dbReference type="NCBI Taxonomy" id="1719034"/>
    <lineage>
        <taxon>Bacteria</taxon>
        <taxon>Pseudomonadati</taxon>
        <taxon>Bacteroidota</taxon>
        <taxon>Flavobacteriia</taxon>
        <taxon>Flavobacteriales</taxon>
        <taxon>Flavobacteriaceae</taxon>
        <taxon>Psychroserpens</taxon>
    </lineage>
</organism>
<feature type="region of interest" description="Disordered" evidence="1">
    <location>
        <begin position="95"/>
        <end position="122"/>
    </location>
</feature>
<dbReference type="Pfam" id="PF07813">
    <property type="entry name" value="LTXXQ"/>
    <property type="match status" value="1"/>
</dbReference>
<sequence length="122" mass="14314">MKNMSAEDQATIATKKLTLALDLTEKQQSQVKELMLEQAIHRKEKMAERAKMKSDTENDTKLKVEKTDEQKIKAVNERLDRQIETKQKMKAILTSEQYEKWEKTQGRRHGKAKSKRKMKGDH</sequence>
<reference evidence="2" key="1">
    <citation type="submission" date="2022-04" db="EMBL/GenBank/DDBJ databases">
        <authorList>
            <person name="Ren T."/>
        </authorList>
    </citation>
    <scope>NUCLEOTIDE SEQUENCE</scope>
    <source>
        <strain evidence="2">F63249</strain>
    </source>
</reference>
<proteinExistence type="predicted"/>
<comment type="caution">
    <text evidence="2">The sequence shown here is derived from an EMBL/GenBank/DDBJ whole genome shotgun (WGS) entry which is preliminary data.</text>
</comment>
<dbReference type="Gene3D" id="1.20.120.1490">
    <property type="match status" value="1"/>
</dbReference>
<dbReference type="Proteomes" id="UP001203687">
    <property type="component" value="Unassembled WGS sequence"/>
</dbReference>